<dbReference type="Pfam" id="PF00672">
    <property type="entry name" value="HAMP"/>
    <property type="match status" value="1"/>
</dbReference>
<dbReference type="PROSITE" id="PS50885">
    <property type="entry name" value="HAMP"/>
    <property type="match status" value="1"/>
</dbReference>
<keyword evidence="12" id="KW-0902">Two-component regulatory system</keyword>
<dbReference type="InterPro" id="IPR005467">
    <property type="entry name" value="His_kinase_dom"/>
</dbReference>
<evidence type="ECO:0000256" key="15">
    <source>
        <dbReference type="SAM" id="Phobius"/>
    </source>
</evidence>
<evidence type="ECO:0000256" key="11">
    <source>
        <dbReference type="ARBA" id="ARBA00022989"/>
    </source>
</evidence>
<dbReference type="AlphaFoldDB" id="A0A4Z0GXS8"/>
<evidence type="ECO:0000256" key="8">
    <source>
        <dbReference type="ARBA" id="ARBA00022741"/>
    </source>
</evidence>
<dbReference type="RefSeq" id="WP_135328481.1">
    <property type="nucleotide sequence ID" value="NZ_SRJC01000006.1"/>
</dbReference>
<comment type="subcellular location">
    <subcellularLocation>
        <location evidence="2">Cell membrane</location>
        <topology evidence="2">Multi-pass membrane protein</topology>
    </subcellularLocation>
</comment>
<dbReference type="SMART" id="SM00304">
    <property type="entry name" value="HAMP"/>
    <property type="match status" value="1"/>
</dbReference>
<dbReference type="PANTHER" id="PTHR34220">
    <property type="entry name" value="SENSOR HISTIDINE KINASE YPDA"/>
    <property type="match status" value="1"/>
</dbReference>
<comment type="caution">
    <text evidence="18">The sequence shown here is derived from an EMBL/GenBank/DDBJ whole genome shotgun (WGS) entry which is preliminary data.</text>
</comment>
<evidence type="ECO:0000256" key="10">
    <source>
        <dbReference type="ARBA" id="ARBA00022840"/>
    </source>
</evidence>
<evidence type="ECO:0000256" key="4">
    <source>
        <dbReference type="ARBA" id="ARBA00022475"/>
    </source>
</evidence>
<keyword evidence="7 15" id="KW-0812">Transmembrane</keyword>
<sequence>MNRIQSKLMVFFFILIFLMNGIAYYLYQGSQDTIRQYDNLLENFFLLNDVEQTTSRMYEDMTSYITKQSNDYYHSYQVDHRQLEQLRTELSTLKQNEVILDNYSNMITSFLEETDLAIRAYHIGEIETYSAHTQESERILSYIQDTTMTLINDELSNYDAFYRNLVERSHWVERMGISVFVFTLFASLLFAFRFSRQLTRPIQRLSRAARDISKGKLDGPDVHVKTNDEMKLLSETFNSMRKNLQQSIHEMKQKAEMQQLMKEMELKSLQNQVNPHFLFNTLNVIAKTSYMEEADKTGELIESVSSILRYNLSNLDYPATFKDEMESVRDYVFIQQARFGNRFAFRENIAFSTYSTPLPVLTLQPFIENAFIHGIENKEEGGTITVSSFEENGQVLIEICDDGVGIDSEQLERLNNREEDATSRRTGHTTGIGVLNSIRRLELMYEDHIVEIESTKGQGTTIRMMIPIAQTNEKREIV</sequence>
<reference evidence="18 19" key="1">
    <citation type="journal article" date="2003" name="Int. J. Syst. Evol. Microbiol.">
        <title>Halobacillus salinus sp. nov., isolated from a salt lake on the coast of the East Sea in Korea.</title>
        <authorList>
            <person name="Yoon J.H."/>
            <person name="Kang K.H."/>
            <person name="Park Y.H."/>
        </authorList>
    </citation>
    <scope>NUCLEOTIDE SEQUENCE [LARGE SCALE GENOMIC DNA]</scope>
    <source>
        <strain evidence="18 19">HSL-3</strain>
    </source>
</reference>
<evidence type="ECO:0000256" key="5">
    <source>
        <dbReference type="ARBA" id="ARBA00022553"/>
    </source>
</evidence>
<dbReference type="PANTHER" id="PTHR34220:SF11">
    <property type="entry name" value="SENSOR PROTEIN KINASE HPTS"/>
    <property type="match status" value="1"/>
</dbReference>
<dbReference type="EMBL" id="SRJC01000006">
    <property type="protein sequence ID" value="TGB01454.1"/>
    <property type="molecule type" value="Genomic_DNA"/>
</dbReference>
<evidence type="ECO:0000313" key="18">
    <source>
        <dbReference type="EMBL" id="TGB01454.1"/>
    </source>
</evidence>
<dbReference type="InterPro" id="IPR036890">
    <property type="entry name" value="HATPase_C_sf"/>
</dbReference>
<evidence type="ECO:0000259" key="17">
    <source>
        <dbReference type="PROSITE" id="PS50885"/>
    </source>
</evidence>
<dbReference type="Gene3D" id="3.30.565.10">
    <property type="entry name" value="Histidine kinase-like ATPase, C-terminal domain"/>
    <property type="match status" value="1"/>
</dbReference>
<dbReference type="Pfam" id="PF02518">
    <property type="entry name" value="HATPase_c"/>
    <property type="match status" value="1"/>
</dbReference>
<evidence type="ECO:0000256" key="6">
    <source>
        <dbReference type="ARBA" id="ARBA00022679"/>
    </source>
</evidence>
<evidence type="ECO:0000256" key="1">
    <source>
        <dbReference type="ARBA" id="ARBA00000085"/>
    </source>
</evidence>
<dbReference type="CDD" id="cd06225">
    <property type="entry name" value="HAMP"/>
    <property type="match status" value="1"/>
</dbReference>
<evidence type="ECO:0000256" key="7">
    <source>
        <dbReference type="ARBA" id="ARBA00022692"/>
    </source>
</evidence>
<dbReference type="Pfam" id="PF06580">
    <property type="entry name" value="His_kinase"/>
    <property type="match status" value="1"/>
</dbReference>
<feature type="domain" description="Histidine kinase" evidence="16">
    <location>
        <begin position="363"/>
        <end position="470"/>
    </location>
</feature>
<dbReference type="InterPro" id="IPR050640">
    <property type="entry name" value="Bact_2-comp_sensor_kinase"/>
</dbReference>
<keyword evidence="10" id="KW-0067">ATP-binding</keyword>
<keyword evidence="14" id="KW-0175">Coiled coil</keyword>
<dbReference type="InterPro" id="IPR003660">
    <property type="entry name" value="HAMP_dom"/>
</dbReference>
<dbReference type="GO" id="GO:0005524">
    <property type="term" value="F:ATP binding"/>
    <property type="evidence" value="ECO:0007669"/>
    <property type="project" value="UniProtKB-KW"/>
</dbReference>
<feature type="domain" description="HAMP" evidence="17">
    <location>
        <begin position="196"/>
        <end position="249"/>
    </location>
</feature>
<evidence type="ECO:0000256" key="12">
    <source>
        <dbReference type="ARBA" id="ARBA00023012"/>
    </source>
</evidence>
<gene>
    <name evidence="18" type="ORF">E4663_16775</name>
</gene>
<dbReference type="Proteomes" id="UP000297982">
    <property type="component" value="Unassembled WGS sequence"/>
</dbReference>
<organism evidence="18 19">
    <name type="scientific">Halobacillus salinus</name>
    <dbReference type="NCBI Taxonomy" id="192814"/>
    <lineage>
        <taxon>Bacteria</taxon>
        <taxon>Bacillati</taxon>
        <taxon>Bacillota</taxon>
        <taxon>Bacilli</taxon>
        <taxon>Bacillales</taxon>
        <taxon>Bacillaceae</taxon>
        <taxon>Halobacillus</taxon>
    </lineage>
</organism>
<dbReference type="EC" id="2.7.13.3" evidence="3"/>
<feature type="transmembrane region" description="Helical" evidence="15">
    <location>
        <begin position="175"/>
        <end position="194"/>
    </location>
</feature>
<keyword evidence="19" id="KW-1185">Reference proteome</keyword>
<dbReference type="InterPro" id="IPR003594">
    <property type="entry name" value="HATPase_dom"/>
</dbReference>
<dbReference type="InterPro" id="IPR010559">
    <property type="entry name" value="Sig_transdc_His_kin_internal"/>
</dbReference>
<proteinExistence type="predicted"/>
<protein>
    <recommendedName>
        <fullName evidence="3">histidine kinase</fullName>
        <ecNumber evidence="3">2.7.13.3</ecNumber>
    </recommendedName>
</protein>
<evidence type="ECO:0000259" key="16">
    <source>
        <dbReference type="PROSITE" id="PS50109"/>
    </source>
</evidence>
<accession>A0A4Z0GXS8</accession>
<evidence type="ECO:0000313" key="19">
    <source>
        <dbReference type="Proteomes" id="UP000297982"/>
    </source>
</evidence>
<dbReference type="STRING" id="192814.GCA_900166575_00056"/>
<dbReference type="PROSITE" id="PS50109">
    <property type="entry name" value="HIS_KIN"/>
    <property type="match status" value="1"/>
</dbReference>
<dbReference type="Gene3D" id="6.10.340.10">
    <property type="match status" value="1"/>
</dbReference>
<dbReference type="SMART" id="SM00387">
    <property type="entry name" value="HATPase_c"/>
    <property type="match status" value="1"/>
</dbReference>
<feature type="transmembrane region" description="Helical" evidence="15">
    <location>
        <begin position="7"/>
        <end position="27"/>
    </location>
</feature>
<evidence type="ECO:0000256" key="3">
    <source>
        <dbReference type="ARBA" id="ARBA00012438"/>
    </source>
</evidence>
<evidence type="ECO:0000256" key="14">
    <source>
        <dbReference type="SAM" id="Coils"/>
    </source>
</evidence>
<keyword evidence="9" id="KW-0418">Kinase</keyword>
<comment type="catalytic activity">
    <reaction evidence="1">
        <text>ATP + protein L-histidine = ADP + protein N-phospho-L-histidine.</text>
        <dbReference type="EC" id="2.7.13.3"/>
    </reaction>
</comment>
<keyword evidence="4" id="KW-1003">Cell membrane</keyword>
<keyword evidence="11 15" id="KW-1133">Transmembrane helix</keyword>
<name>A0A4Z0GXS8_9BACI</name>
<keyword evidence="8" id="KW-0547">Nucleotide-binding</keyword>
<keyword evidence="13 15" id="KW-0472">Membrane</keyword>
<dbReference type="SUPFAM" id="SSF55874">
    <property type="entry name" value="ATPase domain of HSP90 chaperone/DNA topoisomerase II/histidine kinase"/>
    <property type="match status" value="1"/>
</dbReference>
<keyword evidence="5" id="KW-0597">Phosphoprotein</keyword>
<dbReference type="GO" id="GO:0005886">
    <property type="term" value="C:plasma membrane"/>
    <property type="evidence" value="ECO:0007669"/>
    <property type="project" value="UniProtKB-SubCell"/>
</dbReference>
<dbReference type="SUPFAM" id="SSF158472">
    <property type="entry name" value="HAMP domain-like"/>
    <property type="match status" value="1"/>
</dbReference>
<evidence type="ECO:0000256" key="2">
    <source>
        <dbReference type="ARBA" id="ARBA00004651"/>
    </source>
</evidence>
<evidence type="ECO:0000256" key="9">
    <source>
        <dbReference type="ARBA" id="ARBA00022777"/>
    </source>
</evidence>
<evidence type="ECO:0000256" key="13">
    <source>
        <dbReference type="ARBA" id="ARBA00023136"/>
    </source>
</evidence>
<dbReference type="GO" id="GO:0000155">
    <property type="term" value="F:phosphorelay sensor kinase activity"/>
    <property type="evidence" value="ECO:0007669"/>
    <property type="project" value="InterPro"/>
</dbReference>
<feature type="coiled-coil region" evidence="14">
    <location>
        <begin position="241"/>
        <end position="272"/>
    </location>
</feature>
<keyword evidence="6" id="KW-0808">Transferase</keyword>